<feature type="transmembrane region" description="Helical" evidence="1">
    <location>
        <begin position="1271"/>
        <end position="1289"/>
    </location>
</feature>
<reference evidence="2 3" key="1">
    <citation type="submission" date="2019-03" db="EMBL/GenBank/DDBJ databases">
        <title>Freshwater and sediment microbial communities from various areas in North America, analyzing microbe dynamics in response to fracking.</title>
        <authorList>
            <person name="Lamendella R."/>
        </authorList>
    </citation>
    <scope>NUCLEOTIDE SEQUENCE [LARGE SCALE GENOMIC DNA]</scope>
    <source>
        <strain evidence="2 3">114D</strain>
    </source>
</reference>
<sequence>MQTLEIKNVSYISWIVIIFAILLLYLSYFFLYIPKQEAVVQERGFRILKEYGNNMYGKYNYYEEHFKNYGVFYPLRSEMKTSRKLDHVIQQVYPTVYKFINEDLIKEIKVVPKKSGSSNPLITEDHANMIFDLDPKTSSNETNTNTPDFIDNINIDQFNFLVPINTFMQKLKFDRFFENIILLDRNVVYYNSKHNQVHDITNPKVLCDSAQYYQGGKMERIEIRGVKFRVLILPLSFKEENFFLAGIISDEVFREKTRTINSQLLTILGSILLLILTSMPILKITLINRHERLRMSDAYSTLFSVIISTGLLVLLLISLIEHQFSDELKQDKRLESIAKKLCQNVETDLNSIVNLYAAIDSPKKGDKKQTKATRQLAHFVDSCFESSSYSSSIGDHLKWKPIPVNEFLLVDSVGTLTKIVAQTASPSIVKTVLNKRRYFNFILNPDSAWYHPKLKKHFYIESIKSYNTGSLETAISFPCTNYQSETQNQSAVMAITSPIPSLYQQVLPRDIKFVVIDHRGRVLFHSIDSKNLHENFLDECTPSFKSGNIPINENIHLTYNEKEWKARIQPIAHTSLYHITLLDHNQIDQRNMVVFFYSTLLFLFTLIMIAAGILILRRTSSRPQEFKMASWSLNWILFRQRNYPKYRLLSYTFSGLLVLQIIPFIWIEGPMLMFLFQLIIITLSGLIAIVVLDRHNSKNTTNASKIRLSEWLMIATIFILASLFVLLSDHRTKDLPLLVITVGVIILLFVHENRTTKITSNSPKWLQKIAATNRKRISDHSKVVSTYNKFMLLWLLIIAVIPLIQYFATIKQQEENLYRLEKMHFLANENLKLTQNTNINKIKNLDWFKAIQGNQIDHAQIAVFNKNPTEQKPGRKTVKSNTLSSMYFKFPFEFNSVPYFREMMEEKTPTDTLLYTPDGFKQAIQVSLAPTKNNRILYWLLFLATSVLLVRVFIFRLFQYMAGNILNTDPRIGVVPVKHPLKSLLEKIENKRILLDTFDSAYCLQYIQNYKEEHPDFKLIVITPDDIIDNKPLPKTSSADHQTIIWINDLDQLMPLISKHDLILKQLQKIITQSTHSKLIIPIPFELDFIHELYDDYITENKPNTTEKAQLYEQRKRWGTLFKDFNKYTGEFVFDESDEIAVKSVKVQGASQVPFSKYARWEKRVLTPENSFKKTLELEYFIEPRYKHIWSNLCQIEKLILLDLADDGLINLKNRHVIKRLALKGLIKPSPYPTLFSETFRYYLNDTVSAAEKKELERKLSQKGSWRNMRYLLLFIIFLLASFVFISQGVSIEKVIGILAGILALFSGMMRVFDYNTFKPSSG</sequence>
<comment type="caution">
    <text evidence="2">The sequence shown here is derived from an EMBL/GenBank/DDBJ whole genome shotgun (WGS) entry which is preliminary data.</text>
</comment>
<dbReference type="Proteomes" id="UP000294848">
    <property type="component" value="Unassembled WGS sequence"/>
</dbReference>
<evidence type="ECO:0000313" key="3">
    <source>
        <dbReference type="Proteomes" id="UP000294848"/>
    </source>
</evidence>
<keyword evidence="1" id="KW-1133">Transmembrane helix</keyword>
<evidence type="ECO:0000256" key="1">
    <source>
        <dbReference type="SAM" id="Phobius"/>
    </source>
</evidence>
<accession>A0A4R6GL82</accession>
<dbReference type="OrthoDB" id="1113021at2"/>
<dbReference type="EMBL" id="SNWI01000013">
    <property type="protein sequence ID" value="TDN95816.1"/>
    <property type="molecule type" value="Genomic_DNA"/>
</dbReference>
<feature type="transmembrane region" description="Helical" evidence="1">
    <location>
        <begin position="936"/>
        <end position="958"/>
    </location>
</feature>
<feature type="transmembrane region" description="Helical" evidence="1">
    <location>
        <begin position="298"/>
        <end position="320"/>
    </location>
</feature>
<gene>
    <name evidence="2" type="ORF">DET52_11339</name>
</gene>
<protein>
    <recommendedName>
        <fullName evidence="4">Cache domain-containing protein</fullName>
    </recommendedName>
</protein>
<keyword evidence="1" id="KW-0812">Transmembrane</keyword>
<evidence type="ECO:0008006" key="4">
    <source>
        <dbReference type="Google" id="ProtNLM"/>
    </source>
</evidence>
<feature type="transmembrane region" description="Helical" evidence="1">
    <location>
        <begin position="1295"/>
        <end position="1313"/>
    </location>
</feature>
<feature type="transmembrane region" description="Helical" evidence="1">
    <location>
        <begin position="12"/>
        <end position="33"/>
    </location>
</feature>
<proteinExistence type="predicted"/>
<feature type="transmembrane region" description="Helical" evidence="1">
    <location>
        <begin position="711"/>
        <end position="728"/>
    </location>
</feature>
<name>A0A4R6GL82_9BACT</name>
<feature type="transmembrane region" description="Helical" evidence="1">
    <location>
        <begin position="264"/>
        <end position="286"/>
    </location>
</feature>
<feature type="transmembrane region" description="Helical" evidence="1">
    <location>
        <begin position="672"/>
        <end position="691"/>
    </location>
</feature>
<keyword evidence="1" id="KW-0472">Membrane</keyword>
<feature type="transmembrane region" description="Helical" evidence="1">
    <location>
        <begin position="594"/>
        <end position="616"/>
    </location>
</feature>
<feature type="transmembrane region" description="Helical" evidence="1">
    <location>
        <begin position="790"/>
        <end position="808"/>
    </location>
</feature>
<feature type="transmembrane region" description="Helical" evidence="1">
    <location>
        <begin position="734"/>
        <end position="750"/>
    </location>
</feature>
<organism evidence="2 3">
    <name type="scientific">Sunxiuqinia elliptica</name>
    <dbReference type="NCBI Taxonomy" id="655355"/>
    <lineage>
        <taxon>Bacteria</taxon>
        <taxon>Pseudomonadati</taxon>
        <taxon>Bacteroidota</taxon>
        <taxon>Bacteroidia</taxon>
        <taxon>Marinilabiliales</taxon>
        <taxon>Prolixibacteraceae</taxon>
        <taxon>Sunxiuqinia</taxon>
    </lineage>
</organism>
<dbReference type="RefSeq" id="WP_133466927.1">
    <property type="nucleotide sequence ID" value="NZ_SNWI01000013.1"/>
</dbReference>
<evidence type="ECO:0000313" key="2">
    <source>
        <dbReference type="EMBL" id="TDN95816.1"/>
    </source>
</evidence>
<feature type="transmembrane region" description="Helical" evidence="1">
    <location>
        <begin position="648"/>
        <end position="666"/>
    </location>
</feature>